<dbReference type="GO" id="GO:0019808">
    <property type="term" value="F:polyamine binding"/>
    <property type="evidence" value="ECO:0007669"/>
    <property type="project" value="InterPro"/>
</dbReference>
<feature type="chain" id="PRO_5020964389" evidence="5">
    <location>
        <begin position="23"/>
        <end position="371"/>
    </location>
</feature>
<dbReference type="InterPro" id="IPR001188">
    <property type="entry name" value="Sperm_putr-bd"/>
</dbReference>
<dbReference type="CDD" id="cd13590">
    <property type="entry name" value="PBP2_PotD_PotF_like"/>
    <property type="match status" value="1"/>
</dbReference>
<protein>
    <submittedName>
        <fullName evidence="6">Putative spermidine/putrescine transport system substrate-binding protein/spermidine/putrescine transport system substrate-binding protein</fullName>
    </submittedName>
</protein>
<dbReference type="EMBL" id="SNZP01000008">
    <property type="protein sequence ID" value="TDR78426.1"/>
    <property type="molecule type" value="Genomic_DNA"/>
</dbReference>
<comment type="subcellular location">
    <subcellularLocation>
        <location evidence="1">Periplasm</location>
    </subcellularLocation>
</comment>
<accession>A0A4R7B3Q7</accession>
<dbReference type="InterPro" id="IPR006059">
    <property type="entry name" value="SBP"/>
</dbReference>
<dbReference type="AlphaFoldDB" id="A0A4R7B3Q7"/>
<evidence type="ECO:0000256" key="3">
    <source>
        <dbReference type="ARBA" id="ARBA00022729"/>
    </source>
</evidence>
<feature type="signal peptide" evidence="5">
    <location>
        <begin position="1"/>
        <end position="22"/>
    </location>
</feature>
<sequence length="371" mass="41752">MTNKSMRSLACLLFLSCASALAQPVLHLYSRHDFLPDVLIERFEQRCHCQVDQDFYEDGDEMLARLSSGGPAVDVVFPSSFTVPELLRRKLVQPFDKSRLPNAADLNPILANPAYDLGSTYTLPASLSLAVVGYNIEKLRELNIDPYSWSAVFDPKVLAKLKGHVNVVDNPRTVFAAALMYLGLDPNSANDDDYQRAREVIAAARPYWSGYGGNYYWKDLVSGEAWVQLGFSSEFYQAREAAKREHRPYTIGYVLQREGNQLAIDSMAIPVSAPHPELAQRFVNFLLAGKNAAELGNVNGATTPVLTAAPFFHDDIKYHPVINPDPAALRKWTVLREMPPKRLRHLRRMWHDMRIDHAVDTVSGVSHKREK</sequence>
<comment type="caution">
    <text evidence="6">The sequence shown here is derived from an EMBL/GenBank/DDBJ whole genome shotgun (WGS) entry which is preliminary data.</text>
</comment>
<gene>
    <name evidence="6" type="ORF">DFP86_108145</name>
</gene>
<dbReference type="GO" id="GO:0015846">
    <property type="term" value="P:polyamine transport"/>
    <property type="evidence" value="ECO:0007669"/>
    <property type="project" value="InterPro"/>
</dbReference>
<reference evidence="6 7" key="1">
    <citation type="submission" date="2019-03" db="EMBL/GenBank/DDBJ databases">
        <title>Genomic Encyclopedia of Type Strains, Phase III (KMG-III): the genomes of soil and plant-associated and newly described type strains.</title>
        <authorList>
            <person name="Whitman W."/>
        </authorList>
    </citation>
    <scope>NUCLEOTIDE SEQUENCE [LARGE SCALE GENOMIC DNA]</scope>
    <source>
        <strain evidence="6 7">CECT 8976</strain>
    </source>
</reference>
<evidence type="ECO:0000256" key="1">
    <source>
        <dbReference type="ARBA" id="ARBA00004418"/>
    </source>
</evidence>
<evidence type="ECO:0000313" key="6">
    <source>
        <dbReference type="EMBL" id="TDR78426.1"/>
    </source>
</evidence>
<dbReference type="Proteomes" id="UP000295611">
    <property type="component" value="Unassembled WGS sequence"/>
</dbReference>
<evidence type="ECO:0000313" key="7">
    <source>
        <dbReference type="Proteomes" id="UP000295611"/>
    </source>
</evidence>
<dbReference type="PANTHER" id="PTHR30222:SF17">
    <property type="entry name" value="SPERMIDINE_PUTRESCINE-BINDING PERIPLASMIC PROTEIN"/>
    <property type="match status" value="1"/>
</dbReference>
<keyword evidence="7" id="KW-1185">Reference proteome</keyword>
<dbReference type="Gene3D" id="3.40.190.10">
    <property type="entry name" value="Periplasmic binding protein-like II"/>
    <property type="match status" value="2"/>
</dbReference>
<dbReference type="PRINTS" id="PR00909">
    <property type="entry name" value="SPERMDNBNDNG"/>
</dbReference>
<dbReference type="GO" id="GO:0042597">
    <property type="term" value="C:periplasmic space"/>
    <property type="evidence" value="ECO:0007669"/>
    <property type="project" value="UniProtKB-SubCell"/>
</dbReference>
<evidence type="ECO:0000256" key="2">
    <source>
        <dbReference type="ARBA" id="ARBA00022448"/>
    </source>
</evidence>
<evidence type="ECO:0000256" key="4">
    <source>
        <dbReference type="ARBA" id="ARBA00022764"/>
    </source>
</evidence>
<proteinExistence type="predicted"/>
<name>A0A4R7B3Q7_9NEIS</name>
<organism evidence="6 7">
    <name type="scientific">Paludibacterium purpuratum</name>
    <dbReference type="NCBI Taxonomy" id="1144873"/>
    <lineage>
        <taxon>Bacteria</taxon>
        <taxon>Pseudomonadati</taxon>
        <taxon>Pseudomonadota</taxon>
        <taxon>Betaproteobacteria</taxon>
        <taxon>Neisseriales</taxon>
        <taxon>Chromobacteriaceae</taxon>
        <taxon>Paludibacterium</taxon>
    </lineage>
</organism>
<dbReference type="Pfam" id="PF13416">
    <property type="entry name" value="SBP_bac_8"/>
    <property type="match status" value="1"/>
</dbReference>
<dbReference type="PANTHER" id="PTHR30222">
    <property type="entry name" value="SPERMIDINE/PUTRESCINE-BINDING PERIPLASMIC PROTEIN"/>
    <property type="match status" value="1"/>
</dbReference>
<dbReference type="SUPFAM" id="SSF53850">
    <property type="entry name" value="Periplasmic binding protein-like II"/>
    <property type="match status" value="1"/>
</dbReference>
<keyword evidence="2" id="KW-0813">Transport</keyword>
<keyword evidence="4" id="KW-0574">Periplasm</keyword>
<keyword evidence="3 5" id="KW-0732">Signal</keyword>
<evidence type="ECO:0000256" key="5">
    <source>
        <dbReference type="SAM" id="SignalP"/>
    </source>
</evidence>